<sequence length="119" mass="13650">MKYINIMPFKIRFDGEMTNIKNGNSHFLRYVKNLDKSNSRLSAIFRGRRLSGEKIDLKSRGLSMLVASSNPISVGSKIDINDEVSNLIYWNYDEEVRPSDDIPQVVNIAQFINIIHSET</sequence>
<dbReference type="CDD" id="cd09271">
    <property type="entry name" value="RNase_H2-C"/>
    <property type="match status" value="1"/>
</dbReference>
<evidence type="ECO:0000313" key="1">
    <source>
        <dbReference type="EMBL" id="KAK6590612.1"/>
    </source>
</evidence>
<dbReference type="GO" id="GO:0006401">
    <property type="term" value="P:RNA catabolic process"/>
    <property type="evidence" value="ECO:0007669"/>
    <property type="project" value="InterPro"/>
</dbReference>
<keyword evidence="2" id="KW-1185">Reference proteome</keyword>
<dbReference type="Gene3D" id="2.40.128.680">
    <property type="match status" value="1"/>
</dbReference>
<dbReference type="Proteomes" id="UP001311799">
    <property type="component" value="Unassembled WGS sequence"/>
</dbReference>
<protein>
    <submittedName>
        <fullName evidence="1">Uncharacterized protein</fullName>
    </submittedName>
</protein>
<proteinExistence type="predicted"/>
<comment type="caution">
    <text evidence="1">The sequence shown here is derived from an EMBL/GenBank/DDBJ whole genome shotgun (WGS) entry which is preliminary data.</text>
</comment>
<dbReference type="GO" id="GO:0032299">
    <property type="term" value="C:ribonuclease H2 complex"/>
    <property type="evidence" value="ECO:0007669"/>
    <property type="project" value="InterPro"/>
</dbReference>
<dbReference type="InterPro" id="IPR013924">
    <property type="entry name" value="RNase_H2_suC"/>
</dbReference>
<dbReference type="AlphaFoldDB" id="A0AAV9Y182"/>
<dbReference type="Pfam" id="PF08615">
    <property type="entry name" value="RNase_H2_suC"/>
    <property type="match status" value="1"/>
</dbReference>
<accession>A0AAV9Y182</accession>
<reference evidence="1 2" key="1">
    <citation type="submission" date="2023-10" db="EMBL/GenBank/DDBJ databases">
        <title>Comparative genomics analysis reveals potential genetic determinants of host preference in Cryptosporidium xiaoi.</title>
        <authorList>
            <person name="Xiao L."/>
            <person name="Li J."/>
        </authorList>
    </citation>
    <scope>NUCLEOTIDE SEQUENCE [LARGE SCALE GENOMIC DNA]</scope>
    <source>
        <strain evidence="1 2">52996</strain>
    </source>
</reference>
<organism evidence="1 2">
    <name type="scientific">Cryptosporidium xiaoi</name>
    <dbReference type="NCBI Taxonomy" id="659607"/>
    <lineage>
        <taxon>Eukaryota</taxon>
        <taxon>Sar</taxon>
        <taxon>Alveolata</taxon>
        <taxon>Apicomplexa</taxon>
        <taxon>Conoidasida</taxon>
        <taxon>Coccidia</taxon>
        <taxon>Eucoccidiorida</taxon>
        <taxon>Eimeriorina</taxon>
        <taxon>Cryptosporidiidae</taxon>
        <taxon>Cryptosporidium</taxon>
    </lineage>
</organism>
<gene>
    <name evidence="1" type="ORF">RS030_142106</name>
</gene>
<evidence type="ECO:0000313" key="2">
    <source>
        <dbReference type="Proteomes" id="UP001311799"/>
    </source>
</evidence>
<name>A0AAV9Y182_9CRYT</name>
<dbReference type="EMBL" id="JAWDEY010000005">
    <property type="protein sequence ID" value="KAK6590612.1"/>
    <property type="molecule type" value="Genomic_DNA"/>
</dbReference>